<dbReference type="RefSeq" id="XP_067513984.1">
    <property type="nucleotide sequence ID" value="XM_067657883.1"/>
</dbReference>
<dbReference type="VEuPathDB" id="FungiDB:RO3G_03292"/>
<keyword evidence="3" id="KW-1185">Reference proteome</keyword>
<dbReference type="Proteomes" id="UP000009138">
    <property type="component" value="Unassembled WGS sequence"/>
</dbReference>
<accession>I1BQV8</accession>
<feature type="region of interest" description="Disordered" evidence="1">
    <location>
        <begin position="98"/>
        <end position="119"/>
    </location>
</feature>
<protein>
    <submittedName>
        <fullName evidence="2">Uncharacterized protein</fullName>
    </submittedName>
</protein>
<name>I1BQV8_RHIO9</name>
<sequence length="119" mass="14170">MYLIEEFRTSQCCPSCENRSLTTFKRIPNSRPYQRRNNPEVICHGLLRCTNQNWKVTVQNISGVEELRERLWNRDLAACLNMIRIVRKLRLNDGIPERLQRARAERRGPTGRRTEENEE</sequence>
<organism evidence="2 3">
    <name type="scientific">Rhizopus delemar (strain RA 99-880 / ATCC MYA-4621 / FGSC 9543 / NRRL 43880)</name>
    <name type="common">Mucormycosis agent</name>
    <name type="synonym">Rhizopus arrhizus var. delemar</name>
    <dbReference type="NCBI Taxonomy" id="246409"/>
    <lineage>
        <taxon>Eukaryota</taxon>
        <taxon>Fungi</taxon>
        <taxon>Fungi incertae sedis</taxon>
        <taxon>Mucoromycota</taxon>
        <taxon>Mucoromycotina</taxon>
        <taxon>Mucoromycetes</taxon>
        <taxon>Mucorales</taxon>
        <taxon>Mucorineae</taxon>
        <taxon>Rhizopodaceae</taxon>
        <taxon>Rhizopus</taxon>
    </lineage>
</organism>
<dbReference type="AlphaFoldDB" id="I1BQV8"/>
<dbReference type="InParanoid" id="I1BQV8"/>
<evidence type="ECO:0000313" key="3">
    <source>
        <dbReference type="Proteomes" id="UP000009138"/>
    </source>
</evidence>
<proteinExistence type="predicted"/>
<dbReference type="GeneID" id="93610264"/>
<dbReference type="OrthoDB" id="5556225at2759"/>
<evidence type="ECO:0000313" key="2">
    <source>
        <dbReference type="EMBL" id="EIE78588.1"/>
    </source>
</evidence>
<dbReference type="EMBL" id="CH476733">
    <property type="protein sequence ID" value="EIE78588.1"/>
    <property type="molecule type" value="Genomic_DNA"/>
</dbReference>
<gene>
    <name evidence="2" type="ORF">RO3G_03292</name>
</gene>
<reference evidence="2 3" key="1">
    <citation type="journal article" date="2009" name="PLoS Genet.">
        <title>Genomic analysis of the basal lineage fungus Rhizopus oryzae reveals a whole-genome duplication.</title>
        <authorList>
            <person name="Ma L.-J."/>
            <person name="Ibrahim A.S."/>
            <person name="Skory C."/>
            <person name="Grabherr M.G."/>
            <person name="Burger G."/>
            <person name="Butler M."/>
            <person name="Elias M."/>
            <person name="Idnurm A."/>
            <person name="Lang B.F."/>
            <person name="Sone T."/>
            <person name="Abe A."/>
            <person name="Calvo S.E."/>
            <person name="Corrochano L.M."/>
            <person name="Engels R."/>
            <person name="Fu J."/>
            <person name="Hansberg W."/>
            <person name="Kim J.-M."/>
            <person name="Kodira C.D."/>
            <person name="Koehrsen M.J."/>
            <person name="Liu B."/>
            <person name="Miranda-Saavedra D."/>
            <person name="O'Leary S."/>
            <person name="Ortiz-Castellanos L."/>
            <person name="Poulter R."/>
            <person name="Rodriguez-Romero J."/>
            <person name="Ruiz-Herrera J."/>
            <person name="Shen Y.-Q."/>
            <person name="Zeng Q."/>
            <person name="Galagan J."/>
            <person name="Birren B.W."/>
            <person name="Cuomo C.A."/>
            <person name="Wickes B.L."/>
        </authorList>
    </citation>
    <scope>NUCLEOTIDE SEQUENCE [LARGE SCALE GENOMIC DNA]</scope>
    <source>
        <strain evidence="3">RA 99-880 / ATCC MYA-4621 / FGSC 9543 / NRRL 43880</strain>
    </source>
</reference>
<evidence type="ECO:0000256" key="1">
    <source>
        <dbReference type="SAM" id="MobiDB-lite"/>
    </source>
</evidence>